<sequence length="201" mass="23158">MVRKPEYYGIRIKERRNLINYLDEFLDDNDTWFSLKSKNRVQSEFHITVGHKNDASRLGAAWYWLGENLDAEYVGSQLTNGKLANLSDHCDVTLVRAVVFDRKLVTVEVKMGQMYERNTTGGFSRQLLVLKPTVEHLHITIGTTSNAIKPFQLNVLLRELHSRYGKAPQEGEYQLKSGSAEVIRLGRKLNKQQLFILFSSR</sequence>
<feature type="domain" description="tRNA ligase phosphodiesterase" evidence="1">
    <location>
        <begin position="3"/>
        <end position="167"/>
    </location>
</feature>
<dbReference type="PANTHER" id="PTHR32004">
    <property type="entry name" value="TRNA LIGASE"/>
    <property type="match status" value="1"/>
</dbReference>
<proteinExistence type="predicted"/>
<dbReference type="EMBL" id="PYFQ01000022">
    <property type="protein sequence ID" value="PSK33810.1"/>
    <property type="molecule type" value="Genomic_DNA"/>
</dbReference>
<dbReference type="RefSeq" id="XP_024711386.1">
    <property type="nucleotide sequence ID" value="XM_024860465.1"/>
</dbReference>
<evidence type="ECO:0000313" key="3">
    <source>
        <dbReference type="Proteomes" id="UP000241107"/>
    </source>
</evidence>
<evidence type="ECO:0000313" key="2">
    <source>
        <dbReference type="EMBL" id="PSK33810.1"/>
    </source>
</evidence>
<dbReference type="GO" id="GO:0005634">
    <property type="term" value="C:nucleus"/>
    <property type="evidence" value="ECO:0007669"/>
    <property type="project" value="TreeGrafter"/>
</dbReference>
<gene>
    <name evidence="2" type="ORF">C7M61_005154</name>
</gene>
<dbReference type="InterPro" id="IPR015965">
    <property type="entry name" value="tRNA_lig_PDEase"/>
</dbReference>
<comment type="caution">
    <text evidence="2">The sequence shown here is derived from an EMBL/GenBank/DDBJ whole genome shotgun (WGS) entry which is preliminary data.</text>
</comment>
<dbReference type="GeneID" id="36568541"/>
<dbReference type="OrthoDB" id="10276401at2759"/>
<name>A0A2P7YCW7_9ASCO</name>
<dbReference type="AlphaFoldDB" id="A0A2P7YCW7"/>
<reference evidence="2 3" key="1">
    <citation type="submission" date="2018-03" db="EMBL/GenBank/DDBJ databases">
        <title>Candida pseudohaemulonii genome assembly and annotation.</title>
        <authorList>
            <person name="Munoz J.F."/>
            <person name="Gade L.G."/>
            <person name="Chow N.A."/>
            <person name="Litvintseva A.P."/>
            <person name="Loparev V.N."/>
            <person name="Cuomo C.A."/>
        </authorList>
    </citation>
    <scope>NUCLEOTIDE SEQUENCE [LARGE SCALE GENOMIC DNA]</scope>
    <source>
        <strain evidence="2 3">B12108</strain>
    </source>
</reference>
<dbReference type="GO" id="GO:0003972">
    <property type="term" value="F:RNA ligase (ATP) activity"/>
    <property type="evidence" value="ECO:0007669"/>
    <property type="project" value="InterPro"/>
</dbReference>
<dbReference type="GO" id="GO:0005524">
    <property type="term" value="F:ATP binding"/>
    <property type="evidence" value="ECO:0007669"/>
    <property type="project" value="InterPro"/>
</dbReference>
<keyword evidence="3" id="KW-1185">Reference proteome</keyword>
<dbReference type="Pfam" id="PF08302">
    <property type="entry name" value="tRNA_lig_CPD"/>
    <property type="match status" value="1"/>
</dbReference>
<dbReference type="Proteomes" id="UP000241107">
    <property type="component" value="Unassembled WGS sequence"/>
</dbReference>
<dbReference type="VEuPathDB" id="FungiDB:C7M61_005154"/>
<organism evidence="2 3">
    <name type="scientific">Candidozyma pseudohaemuli</name>
    <dbReference type="NCBI Taxonomy" id="418784"/>
    <lineage>
        <taxon>Eukaryota</taxon>
        <taxon>Fungi</taxon>
        <taxon>Dikarya</taxon>
        <taxon>Ascomycota</taxon>
        <taxon>Saccharomycotina</taxon>
        <taxon>Pichiomycetes</taxon>
        <taxon>Metschnikowiaceae</taxon>
        <taxon>Candidozyma</taxon>
    </lineage>
</organism>
<accession>A0A2P7YCW7</accession>
<evidence type="ECO:0000259" key="1">
    <source>
        <dbReference type="Pfam" id="PF08302"/>
    </source>
</evidence>
<protein>
    <recommendedName>
        <fullName evidence="1">tRNA ligase phosphodiesterase domain-containing protein</fullName>
    </recommendedName>
</protein>
<dbReference type="PANTHER" id="PTHR32004:SF1">
    <property type="entry name" value="TRNA LIGASE"/>
    <property type="match status" value="1"/>
</dbReference>
<dbReference type="GO" id="GO:0006388">
    <property type="term" value="P:tRNA splicing, via endonucleolytic cleavage and ligation"/>
    <property type="evidence" value="ECO:0007669"/>
    <property type="project" value="InterPro"/>
</dbReference>